<name>A0A5C6XDX5_9DELT</name>
<dbReference type="EMBL" id="VOSM01000003">
    <property type="protein sequence ID" value="TXD37525.1"/>
    <property type="molecule type" value="Genomic_DNA"/>
</dbReference>
<reference evidence="3 4" key="1">
    <citation type="submission" date="2019-08" db="EMBL/GenBank/DDBJ databases">
        <title>Bradymonadales sp. TMQ4.</title>
        <authorList>
            <person name="Liang Q."/>
        </authorList>
    </citation>
    <scope>NUCLEOTIDE SEQUENCE [LARGE SCALE GENOMIC DNA]</scope>
    <source>
        <strain evidence="3 4">TMQ4</strain>
    </source>
</reference>
<evidence type="ECO:0008006" key="5">
    <source>
        <dbReference type="Google" id="ProtNLM"/>
    </source>
</evidence>
<dbReference type="RefSeq" id="WP_146980681.1">
    <property type="nucleotide sequence ID" value="NZ_VOSM01000003.1"/>
</dbReference>
<comment type="similarity">
    <text evidence="1">Belongs to the methyltransferase superfamily. LCMT family.</text>
</comment>
<organism evidence="3 4">
    <name type="scientific">Lujinxingia vulgaris</name>
    <dbReference type="NCBI Taxonomy" id="2600176"/>
    <lineage>
        <taxon>Bacteria</taxon>
        <taxon>Deltaproteobacteria</taxon>
        <taxon>Bradymonadales</taxon>
        <taxon>Lujinxingiaceae</taxon>
        <taxon>Lujinxingia</taxon>
    </lineage>
</organism>
<dbReference type="SUPFAM" id="SSF50965">
    <property type="entry name" value="Galactose oxidase, central domain"/>
    <property type="match status" value="1"/>
</dbReference>
<comment type="caution">
    <text evidence="3">The sequence shown here is derived from an EMBL/GenBank/DDBJ whole genome shotgun (WGS) entry which is preliminary data.</text>
</comment>
<dbReference type="InterPro" id="IPR015915">
    <property type="entry name" value="Kelch-typ_b-propeller"/>
</dbReference>
<dbReference type="PANTHER" id="PTHR46529:SF1">
    <property type="entry name" value="TRNA WYBUTOSINE-SYNTHESIZING PROTEIN 4"/>
    <property type="match status" value="1"/>
</dbReference>
<dbReference type="PROSITE" id="PS51257">
    <property type="entry name" value="PROKAR_LIPOPROTEIN"/>
    <property type="match status" value="1"/>
</dbReference>
<accession>A0A5C6XDX5</accession>
<evidence type="ECO:0000313" key="4">
    <source>
        <dbReference type="Proteomes" id="UP000321412"/>
    </source>
</evidence>
<dbReference type="GO" id="GO:0008175">
    <property type="term" value="F:tRNA methyltransferase activity"/>
    <property type="evidence" value="ECO:0007669"/>
    <property type="project" value="TreeGrafter"/>
</dbReference>
<dbReference type="SUPFAM" id="SSF117281">
    <property type="entry name" value="Kelch motif"/>
    <property type="match status" value="1"/>
</dbReference>
<dbReference type="Gene3D" id="2.120.10.80">
    <property type="entry name" value="Kelch-type beta propeller"/>
    <property type="match status" value="2"/>
</dbReference>
<protein>
    <recommendedName>
        <fullName evidence="5">Kelch-like protein</fullName>
    </recommendedName>
</protein>
<sequence length="570" mass="60507">MSTLNFKTKQMSRLVAGALLVSALGCGPDEATPRVQVSLFGWGPTAQGGEGFVTGMPAYEGAQTVRVKVTQPMDRRILSQSTFDFAAGSASMPEITYGERLRLDFEVFDASNNLLAAGATPIFTFQAGSPLRNFRAMVAPVDEASPVGSLILDSETQQTQFVQSAFDYRGETRDWLGRIGHASATTSDGEVLIVGGGNPGSFYQPFTTPNLTEVYDDIQVFSPVTGYFTSLAQDDAAEAVGVLGRDKLAEPRAFHTVTPLGDKRYLVAGGFTLRDGVVRPVDSLELIDLNEAPGTRVRSIVDFNGNAIRLETPRAHHTATRRTSDGAVVIAGGLGRDNAVLNTFEVVNVQAAQVSSGLQMTDARVGHSAVLLRDGRTVWLAGGRSASQVLSSSEEIVPTEASSVTTESVPLNMARFGASARRISSGGGDLVIVIGGFTGLTDGGTANFEVGRPQQGQMLSESTWRINQARGGASLVELPQSGDLLLVGGIGPGREHVSNAERLVFQGLTAVPPFNVSLLGDLHQERFDVTADVTSNGRVLITGGMSRTNNNVARHDAEYFNAYDPVRPPL</sequence>
<gene>
    <name evidence="3" type="ORF">FRC98_07480</name>
</gene>
<keyword evidence="2" id="KW-0949">S-adenosyl-L-methionine</keyword>
<dbReference type="Proteomes" id="UP000321412">
    <property type="component" value="Unassembled WGS sequence"/>
</dbReference>
<evidence type="ECO:0000256" key="2">
    <source>
        <dbReference type="ARBA" id="ARBA00022691"/>
    </source>
</evidence>
<keyword evidence="4" id="KW-1185">Reference proteome</keyword>
<dbReference type="PANTHER" id="PTHR46529">
    <property type="entry name" value="TRNA WYBUTOSINE-SYNTHESIZING PROTEIN 4"/>
    <property type="match status" value="1"/>
</dbReference>
<evidence type="ECO:0000256" key="1">
    <source>
        <dbReference type="ARBA" id="ARBA00010703"/>
    </source>
</evidence>
<dbReference type="OrthoDB" id="5508165at2"/>
<proteinExistence type="inferred from homology"/>
<dbReference type="GO" id="GO:0031591">
    <property type="term" value="P:wybutosine biosynthetic process"/>
    <property type="evidence" value="ECO:0007669"/>
    <property type="project" value="TreeGrafter"/>
</dbReference>
<dbReference type="GO" id="GO:0030488">
    <property type="term" value="P:tRNA methylation"/>
    <property type="evidence" value="ECO:0007669"/>
    <property type="project" value="TreeGrafter"/>
</dbReference>
<dbReference type="AlphaFoldDB" id="A0A5C6XDX5"/>
<evidence type="ECO:0000313" key="3">
    <source>
        <dbReference type="EMBL" id="TXD37525.1"/>
    </source>
</evidence>
<dbReference type="InterPro" id="IPR011043">
    <property type="entry name" value="Gal_Oxase/kelch_b-propeller"/>
</dbReference>